<dbReference type="EMBL" id="CP089984">
    <property type="protein sequence ID" value="WXB15358.1"/>
    <property type="molecule type" value="Genomic_DNA"/>
</dbReference>
<evidence type="ECO:0000259" key="7">
    <source>
        <dbReference type="PROSITE" id="PS50045"/>
    </source>
</evidence>
<dbReference type="SMART" id="SM00240">
    <property type="entry name" value="FHA"/>
    <property type="match status" value="1"/>
</dbReference>
<dbReference type="Pfam" id="PF00158">
    <property type="entry name" value="Sigma54_activat"/>
    <property type="match status" value="1"/>
</dbReference>
<accession>A0ABZ2LZS3</accession>
<evidence type="ECO:0000259" key="6">
    <source>
        <dbReference type="PROSITE" id="PS50006"/>
    </source>
</evidence>
<dbReference type="Proteomes" id="UP001370348">
    <property type="component" value="Chromosome"/>
</dbReference>
<dbReference type="InterPro" id="IPR008984">
    <property type="entry name" value="SMAD_FHA_dom_sf"/>
</dbReference>
<dbReference type="CDD" id="cd00009">
    <property type="entry name" value="AAA"/>
    <property type="match status" value="1"/>
</dbReference>
<feature type="domain" description="FHA" evidence="6">
    <location>
        <begin position="37"/>
        <end position="85"/>
    </location>
</feature>
<dbReference type="InterPro" id="IPR003593">
    <property type="entry name" value="AAA+_ATPase"/>
</dbReference>
<dbReference type="Pfam" id="PF00498">
    <property type="entry name" value="FHA"/>
    <property type="match status" value="1"/>
</dbReference>
<dbReference type="Gene3D" id="1.10.8.60">
    <property type="match status" value="1"/>
</dbReference>
<dbReference type="SMART" id="SM00382">
    <property type="entry name" value="AAA"/>
    <property type="match status" value="1"/>
</dbReference>
<dbReference type="Gene3D" id="1.10.10.60">
    <property type="entry name" value="Homeodomain-like"/>
    <property type="match status" value="1"/>
</dbReference>
<proteinExistence type="predicted"/>
<dbReference type="RefSeq" id="WP_394824983.1">
    <property type="nucleotide sequence ID" value="NZ_CP089984.1"/>
</dbReference>
<evidence type="ECO:0000313" key="8">
    <source>
        <dbReference type="EMBL" id="WXB15358.1"/>
    </source>
</evidence>
<keyword evidence="4" id="KW-0238">DNA-binding</keyword>
<dbReference type="PROSITE" id="PS50045">
    <property type="entry name" value="SIGMA54_INTERACT_4"/>
    <property type="match status" value="1"/>
</dbReference>
<reference evidence="8 9" key="1">
    <citation type="submission" date="2021-12" db="EMBL/GenBank/DDBJ databases">
        <title>Discovery of the Pendulisporaceae a myxobacterial family with distinct sporulation behavior and unique specialized metabolism.</title>
        <authorList>
            <person name="Garcia R."/>
            <person name="Popoff A."/>
            <person name="Bader C.D."/>
            <person name="Loehr J."/>
            <person name="Walesch S."/>
            <person name="Walt C."/>
            <person name="Boldt J."/>
            <person name="Bunk B."/>
            <person name="Haeckl F.J.F.P.J."/>
            <person name="Gunesch A.P."/>
            <person name="Birkelbach J."/>
            <person name="Nuebel U."/>
            <person name="Pietschmann T."/>
            <person name="Bach T."/>
            <person name="Mueller R."/>
        </authorList>
    </citation>
    <scope>NUCLEOTIDE SEQUENCE [LARGE SCALE GENOMIC DNA]</scope>
    <source>
        <strain evidence="8 9">MSr11954</strain>
    </source>
</reference>
<keyword evidence="3" id="KW-0805">Transcription regulation</keyword>
<dbReference type="SUPFAM" id="SSF52540">
    <property type="entry name" value="P-loop containing nucleoside triphosphate hydrolases"/>
    <property type="match status" value="1"/>
</dbReference>
<dbReference type="InterPro" id="IPR058031">
    <property type="entry name" value="AAA_lid_NorR"/>
</dbReference>
<feature type="domain" description="Sigma-54 factor interaction" evidence="7">
    <location>
        <begin position="129"/>
        <end position="361"/>
    </location>
</feature>
<organism evidence="8 9">
    <name type="scientific">Pendulispora albinea</name>
    <dbReference type="NCBI Taxonomy" id="2741071"/>
    <lineage>
        <taxon>Bacteria</taxon>
        <taxon>Pseudomonadati</taxon>
        <taxon>Myxococcota</taxon>
        <taxon>Myxococcia</taxon>
        <taxon>Myxococcales</taxon>
        <taxon>Sorangiineae</taxon>
        <taxon>Pendulisporaceae</taxon>
        <taxon>Pendulispora</taxon>
    </lineage>
</organism>
<name>A0ABZ2LZS3_9BACT</name>
<sequence>MNSTVADPDSDYDEVLGGVLVANSRVVAEINDVATPVLIGRDPVCHVVLDDRRVSGVHLELTPTGRGVRVRDRSRNGVAYNGTDISEFRGEKYLRGRCTIRCGAAKVEFYAAETTTRVIRESSEPTYPLVGEAKGMRDVFARIRKIAPLELTTLITGETGTGKELAARAIHLASPRAKRTFYALNCGAIPEALAESILFGHKRGAFTGAVDNTISPFLVADGGTLLLDEIGELPRPVQVKLLRVLEERVVQAVGSNEARPFDVRVLAATRRDLDLRVGFDGDDDDREQILRSDLFFRIAQVRLEMPPLRHRTSDIRILVDHFATELGRNVRITEDGLQLLERYDWPGNIRELKNVVTVAIAFTTDGDVVDFTPHIREMPGKPRRAMKTFVEMERQYLEDLERNCAGNQSEMSRISALARGTLRDRLRKYGLAE</sequence>
<dbReference type="InterPro" id="IPR025944">
    <property type="entry name" value="Sigma_54_int_dom_CS"/>
</dbReference>
<evidence type="ECO:0000256" key="4">
    <source>
        <dbReference type="ARBA" id="ARBA00023125"/>
    </source>
</evidence>
<dbReference type="InterPro" id="IPR027417">
    <property type="entry name" value="P-loop_NTPase"/>
</dbReference>
<evidence type="ECO:0000256" key="1">
    <source>
        <dbReference type="ARBA" id="ARBA00022741"/>
    </source>
</evidence>
<dbReference type="PANTHER" id="PTHR32071">
    <property type="entry name" value="TRANSCRIPTIONAL REGULATORY PROTEIN"/>
    <property type="match status" value="1"/>
</dbReference>
<dbReference type="InterPro" id="IPR002078">
    <property type="entry name" value="Sigma_54_int"/>
</dbReference>
<dbReference type="InterPro" id="IPR009057">
    <property type="entry name" value="Homeodomain-like_sf"/>
</dbReference>
<dbReference type="CDD" id="cd00060">
    <property type="entry name" value="FHA"/>
    <property type="match status" value="1"/>
</dbReference>
<dbReference type="InterPro" id="IPR000253">
    <property type="entry name" value="FHA_dom"/>
</dbReference>
<dbReference type="PROSITE" id="PS00676">
    <property type="entry name" value="SIGMA54_INTERACT_2"/>
    <property type="match status" value="1"/>
</dbReference>
<dbReference type="Gene3D" id="3.40.50.300">
    <property type="entry name" value="P-loop containing nucleotide triphosphate hydrolases"/>
    <property type="match status" value="1"/>
</dbReference>
<dbReference type="Gene3D" id="2.60.200.20">
    <property type="match status" value="1"/>
</dbReference>
<dbReference type="PROSITE" id="PS00688">
    <property type="entry name" value="SIGMA54_INTERACT_3"/>
    <property type="match status" value="1"/>
</dbReference>
<evidence type="ECO:0000313" key="9">
    <source>
        <dbReference type="Proteomes" id="UP001370348"/>
    </source>
</evidence>
<keyword evidence="1" id="KW-0547">Nucleotide-binding</keyword>
<evidence type="ECO:0000256" key="2">
    <source>
        <dbReference type="ARBA" id="ARBA00022840"/>
    </source>
</evidence>
<dbReference type="PROSITE" id="PS50006">
    <property type="entry name" value="FHA_DOMAIN"/>
    <property type="match status" value="1"/>
</dbReference>
<gene>
    <name evidence="8" type="ORF">LZC94_47000</name>
</gene>
<protein>
    <submittedName>
        <fullName evidence="8">Sigma 54-interacting transcriptional regulator</fullName>
    </submittedName>
</protein>
<evidence type="ECO:0000256" key="5">
    <source>
        <dbReference type="ARBA" id="ARBA00023163"/>
    </source>
</evidence>
<dbReference type="SUPFAM" id="SSF46689">
    <property type="entry name" value="Homeodomain-like"/>
    <property type="match status" value="1"/>
</dbReference>
<keyword evidence="9" id="KW-1185">Reference proteome</keyword>
<dbReference type="Pfam" id="PF25601">
    <property type="entry name" value="AAA_lid_14"/>
    <property type="match status" value="1"/>
</dbReference>
<evidence type="ECO:0000256" key="3">
    <source>
        <dbReference type="ARBA" id="ARBA00023015"/>
    </source>
</evidence>
<dbReference type="SUPFAM" id="SSF49879">
    <property type="entry name" value="SMAD/FHA domain"/>
    <property type="match status" value="1"/>
</dbReference>
<keyword evidence="2" id="KW-0067">ATP-binding</keyword>
<keyword evidence="5" id="KW-0804">Transcription</keyword>
<dbReference type="InterPro" id="IPR025943">
    <property type="entry name" value="Sigma_54_int_dom_ATP-bd_2"/>
</dbReference>